<accession>A0A3L8SS64</accession>
<dbReference type="EMBL" id="QUSF01000008">
    <property type="protein sequence ID" value="RLW07156.1"/>
    <property type="molecule type" value="Genomic_DNA"/>
</dbReference>
<name>A0A3L8SS64_CHLGU</name>
<gene>
    <name evidence="2" type="ORF">DV515_00004090</name>
</gene>
<organism evidence="2 3">
    <name type="scientific">Chloebia gouldiae</name>
    <name type="common">Gouldian finch</name>
    <name type="synonym">Erythrura gouldiae</name>
    <dbReference type="NCBI Taxonomy" id="44316"/>
    <lineage>
        <taxon>Eukaryota</taxon>
        <taxon>Metazoa</taxon>
        <taxon>Chordata</taxon>
        <taxon>Craniata</taxon>
        <taxon>Vertebrata</taxon>
        <taxon>Euteleostomi</taxon>
        <taxon>Archelosauria</taxon>
        <taxon>Archosauria</taxon>
        <taxon>Dinosauria</taxon>
        <taxon>Saurischia</taxon>
        <taxon>Theropoda</taxon>
        <taxon>Coelurosauria</taxon>
        <taxon>Aves</taxon>
        <taxon>Neognathae</taxon>
        <taxon>Neoaves</taxon>
        <taxon>Telluraves</taxon>
        <taxon>Australaves</taxon>
        <taxon>Passeriformes</taxon>
        <taxon>Passeroidea</taxon>
        <taxon>Passeridae</taxon>
        <taxon>Chloebia</taxon>
    </lineage>
</organism>
<protein>
    <submittedName>
        <fullName evidence="2">Uncharacterized protein</fullName>
    </submittedName>
</protein>
<reference evidence="2 3" key="1">
    <citation type="journal article" date="2018" name="Proc. R. Soc. B">
        <title>A non-coding region near Follistatin controls head colour polymorphism in the Gouldian finch.</title>
        <authorList>
            <person name="Toomey M.B."/>
            <person name="Marques C.I."/>
            <person name="Andrade P."/>
            <person name="Araujo P.M."/>
            <person name="Sabatino S."/>
            <person name="Gazda M.A."/>
            <person name="Afonso S."/>
            <person name="Lopes R.J."/>
            <person name="Corbo J.C."/>
            <person name="Carneiro M."/>
        </authorList>
    </citation>
    <scope>NUCLEOTIDE SEQUENCE [LARGE SCALE GENOMIC DNA]</scope>
    <source>
        <strain evidence="2">Red01</strain>
        <tissue evidence="2">Muscle</tissue>
    </source>
</reference>
<dbReference type="AlphaFoldDB" id="A0A3L8SS64"/>
<evidence type="ECO:0000313" key="2">
    <source>
        <dbReference type="EMBL" id="RLW07156.1"/>
    </source>
</evidence>
<feature type="non-terminal residue" evidence="2">
    <location>
        <position position="1"/>
    </location>
</feature>
<feature type="compositionally biased region" description="Pro residues" evidence="1">
    <location>
        <begin position="1"/>
        <end position="15"/>
    </location>
</feature>
<dbReference type="Proteomes" id="UP000276834">
    <property type="component" value="Unassembled WGS sequence"/>
</dbReference>
<evidence type="ECO:0000256" key="1">
    <source>
        <dbReference type="SAM" id="MobiDB-lite"/>
    </source>
</evidence>
<feature type="compositionally biased region" description="Low complexity" evidence="1">
    <location>
        <begin position="16"/>
        <end position="31"/>
    </location>
</feature>
<evidence type="ECO:0000313" key="3">
    <source>
        <dbReference type="Proteomes" id="UP000276834"/>
    </source>
</evidence>
<feature type="non-terminal residue" evidence="2">
    <location>
        <position position="154"/>
    </location>
</feature>
<sequence length="154" mass="17030">GFYQSPPTPANPPLNRPARTTALRITSAPGSPAGGGTGPRIRGQRSALTWPAVSYSPSSARRFPAPQVTWALRTLPAPRERRGRVGFVGIPQHRPAHHRGCEQDIQDCLLRCNLVTIHPESIKAMKRQKLPQEDHSCEFAFPMFFKNMVISPSK</sequence>
<feature type="region of interest" description="Disordered" evidence="1">
    <location>
        <begin position="1"/>
        <end position="45"/>
    </location>
</feature>
<keyword evidence="3" id="KW-1185">Reference proteome</keyword>
<comment type="caution">
    <text evidence="2">The sequence shown here is derived from an EMBL/GenBank/DDBJ whole genome shotgun (WGS) entry which is preliminary data.</text>
</comment>
<proteinExistence type="predicted"/>